<evidence type="ECO:0008006" key="4">
    <source>
        <dbReference type="Google" id="ProtNLM"/>
    </source>
</evidence>
<organism evidence="2 3">
    <name type="scientific">Potamilus streckersoni</name>
    <dbReference type="NCBI Taxonomy" id="2493646"/>
    <lineage>
        <taxon>Eukaryota</taxon>
        <taxon>Metazoa</taxon>
        <taxon>Spiralia</taxon>
        <taxon>Lophotrochozoa</taxon>
        <taxon>Mollusca</taxon>
        <taxon>Bivalvia</taxon>
        <taxon>Autobranchia</taxon>
        <taxon>Heteroconchia</taxon>
        <taxon>Palaeoheterodonta</taxon>
        <taxon>Unionida</taxon>
        <taxon>Unionoidea</taxon>
        <taxon>Unionidae</taxon>
        <taxon>Ambleminae</taxon>
        <taxon>Lampsilini</taxon>
        <taxon>Potamilus</taxon>
    </lineage>
</organism>
<keyword evidence="3" id="KW-1185">Reference proteome</keyword>
<evidence type="ECO:0000313" key="2">
    <source>
        <dbReference type="EMBL" id="KAK3581641.1"/>
    </source>
</evidence>
<gene>
    <name evidence="2" type="ORF">CHS0354_018052</name>
</gene>
<comment type="caution">
    <text evidence="2">The sequence shown here is derived from an EMBL/GenBank/DDBJ whole genome shotgun (WGS) entry which is preliminary data.</text>
</comment>
<dbReference type="EMBL" id="JAEAOA010001117">
    <property type="protein sequence ID" value="KAK3581641.1"/>
    <property type="molecule type" value="Genomic_DNA"/>
</dbReference>
<evidence type="ECO:0000313" key="3">
    <source>
        <dbReference type="Proteomes" id="UP001195483"/>
    </source>
</evidence>
<feature type="signal peptide" evidence="1">
    <location>
        <begin position="1"/>
        <end position="26"/>
    </location>
</feature>
<dbReference type="Proteomes" id="UP001195483">
    <property type="component" value="Unassembled WGS sequence"/>
</dbReference>
<dbReference type="AlphaFoldDB" id="A0AAE0VL46"/>
<evidence type="ECO:0000256" key="1">
    <source>
        <dbReference type="SAM" id="SignalP"/>
    </source>
</evidence>
<feature type="non-terminal residue" evidence="2">
    <location>
        <position position="94"/>
    </location>
</feature>
<proteinExistence type="predicted"/>
<keyword evidence="1" id="KW-0732">Signal</keyword>
<protein>
    <recommendedName>
        <fullName evidence="4">Secreted protein</fullName>
    </recommendedName>
</protein>
<accession>A0AAE0VL46</accession>
<name>A0AAE0VL46_9BIVA</name>
<reference evidence="2" key="1">
    <citation type="journal article" date="2021" name="Genome Biol. Evol.">
        <title>A High-Quality Reference Genome for a Parasitic Bivalve with Doubly Uniparental Inheritance (Bivalvia: Unionida).</title>
        <authorList>
            <person name="Smith C.H."/>
        </authorList>
    </citation>
    <scope>NUCLEOTIDE SEQUENCE</scope>
    <source>
        <strain evidence="2">CHS0354</strain>
    </source>
</reference>
<reference evidence="2" key="2">
    <citation type="journal article" date="2021" name="Genome Biol. Evol.">
        <title>Developing a high-quality reference genome for a parasitic bivalve with doubly uniparental inheritance (Bivalvia: Unionida).</title>
        <authorList>
            <person name="Smith C.H."/>
        </authorList>
    </citation>
    <scope>NUCLEOTIDE SEQUENCE</scope>
    <source>
        <strain evidence="2">CHS0354</strain>
        <tissue evidence="2">Mantle</tissue>
    </source>
</reference>
<sequence>MKSARFAPRIYVYCLILLQILRLTSCTPGFNGRPPPPFFPVGGGVAEGIFPRLGSLVGPLSPFGLAGIPFARGREPTLLEPPLAPMFPVVVGRT</sequence>
<feature type="chain" id="PRO_5042012688" description="Secreted protein" evidence="1">
    <location>
        <begin position="27"/>
        <end position="94"/>
    </location>
</feature>
<reference evidence="2" key="3">
    <citation type="submission" date="2023-05" db="EMBL/GenBank/DDBJ databases">
        <authorList>
            <person name="Smith C.H."/>
        </authorList>
    </citation>
    <scope>NUCLEOTIDE SEQUENCE</scope>
    <source>
        <strain evidence="2">CHS0354</strain>
        <tissue evidence="2">Mantle</tissue>
    </source>
</reference>